<dbReference type="EMBL" id="CAVNYO010000467">
    <property type="protein sequence ID" value="CAK5283525.1"/>
    <property type="molecule type" value="Genomic_DNA"/>
</dbReference>
<dbReference type="Proteomes" id="UP001295794">
    <property type="component" value="Unassembled WGS sequence"/>
</dbReference>
<reference evidence="2" key="1">
    <citation type="submission" date="2023-11" db="EMBL/GenBank/DDBJ databases">
        <authorList>
            <person name="De Vega J J."/>
            <person name="De Vega J J."/>
        </authorList>
    </citation>
    <scope>NUCLEOTIDE SEQUENCE</scope>
</reference>
<evidence type="ECO:0000313" key="1">
    <source>
        <dbReference type="EMBL" id="CAK5283525.1"/>
    </source>
</evidence>
<proteinExistence type="predicted"/>
<organism evidence="2 3">
    <name type="scientific">Mycena citricolor</name>
    <dbReference type="NCBI Taxonomy" id="2018698"/>
    <lineage>
        <taxon>Eukaryota</taxon>
        <taxon>Fungi</taxon>
        <taxon>Dikarya</taxon>
        <taxon>Basidiomycota</taxon>
        <taxon>Agaricomycotina</taxon>
        <taxon>Agaricomycetes</taxon>
        <taxon>Agaricomycetidae</taxon>
        <taxon>Agaricales</taxon>
        <taxon>Marasmiineae</taxon>
        <taxon>Mycenaceae</taxon>
        <taxon>Mycena</taxon>
    </lineage>
</organism>
<dbReference type="Gene3D" id="2.60.120.260">
    <property type="entry name" value="Galactose-binding domain-like"/>
    <property type="match status" value="1"/>
</dbReference>
<sequence length="117" mass="12201">MAVLAYLPYSSVLLPANLFDLTRRDLGSSGFTSASWIWLSTPSSSPFTHNAPAGTASFLKLLPTPPNKSASSALITITADDSFTLWVNGPPQLPPPSPGCTPAGVLLGTLRRSSEGT</sequence>
<protein>
    <submittedName>
        <fullName evidence="2">Uncharacterized protein</fullName>
    </submittedName>
</protein>
<accession>A0AAD2K7K0</accession>
<name>A0AAD2K7K0_9AGAR</name>
<comment type="caution">
    <text evidence="2">The sequence shown here is derived from an EMBL/GenBank/DDBJ whole genome shotgun (WGS) entry which is preliminary data.</text>
</comment>
<dbReference type="EMBL" id="CAVNYO010000468">
    <property type="protein sequence ID" value="CAK5283542.1"/>
    <property type="molecule type" value="Genomic_DNA"/>
</dbReference>
<dbReference type="AlphaFoldDB" id="A0AAD2K7K0"/>
<evidence type="ECO:0000313" key="3">
    <source>
        <dbReference type="Proteomes" id="UP001295794"/>
    </source>
</evidence>
<evidence type="ECO:0000313" key="2">
    <source>
        <dbReference type="EMBL" id="CAK5283542.1"/>
    </source>
</evidence>
<keyword evidence="3" id="KW-1185">Reference proteome</keyword>
<gene>
    <name evidence="1" type="ORF">MYCIT1_LOCUS36108</name>
    <name evidence="2" type="ORF">MYCIT1_LOCUS36142</name>
</gene>